<gene>
    <name evidence="3" type="ORF">HD595_008072</name>
</gene>
<proteinExistence type="inferred from homology"/>
<dbReference type="EMBL" id="JAMZEC010000001">
    <property type="protein sequence ID" value="MCP2351950.1"/>
    <property type="molecule type" value="Genomic_DNA"/>
</dbReference>
<dbReference type="Gene3D" id="3.40.50.720">
    <property type="entry name" value="NAD(P)-binding Rossmann-like Domain"/>
    <property type="match status" value="1"/>
</dbReference>
<dbReference type="InterPro" id="IPR036291">
    <property type="entry name" value="NAD(P)-bd_dom_sf"/>
</dbReference>
<reference evidence="3 4" key="1">
    <citation type="submission" date="2022-06" db="EMBL/GenBank/DDBJ databases">
        <title>Sequencing the genomes of 1000 actinobacteria strains.</title>
        <authorList>
            <person name="Klenk H.-P."/>
        </authorList>
    </citation>
    <scope>NUCLEOTIDE SEQUENCE [LARGE SCALE GENOMIC DNA]</scope>
    <source>
        <strain evidence="3 4">DSM 44170</strain>
    </source>
</reference>
<dbReference type="PROSITE" id="PS00061">
    <property type="entry name" value="ADH_SHORT"/>
    <property type="match status" value="1"/>
</dbReference>
<dbReference type="InterPro" id="IPR020904">
    <property type="entry name" value="Sc_DH/Rdtase_CS"/>
</dbReference>
<comment type="similarity">
    <text evidence="1">Belongs to the short-chain dehydrogenases/reductases (SDR) family.</text>
</comment>
<organism evidence="3 4">
    <name type="scientific">Nonomuraea roseoviolacea subsp. carminata</name>
    <dbReference type="NCBI Taxonomy" id="160689"/>
    <lineage>
        <taxon>Bacteria</taxon>
        <taxon>Bacillati</taxon>
        <taxon>Actinomycetota</taxon>
        <taxon>Actinomycetes</taxon>
        <taxon>Streptosporangiales</taxon>
        <taxon>Streptosporangiaceae</taxon>
        <taxon>Nonomuraea</taxon>
    </lineage>
</organism>
<dbReference type="NCBIfam" id="NF005559">
    <property type="entry name" value="PRK07231.1"/>
    <property type="match status" value="1"/>
</dbReference>
<accession>A0ABT1KD49</accession>
<evidence type="ECO:0000313" key="4">
    <source>
        <dbReference type="Proteomes" id="UP001320766"/>
    </source>
</evidence>
<dbReference type="RefSeq" id="WP_253778763.1">
    <property type="nucleotide sequence ID" value="NZ_BAAAVE010000011.1"/>
</dbReference>
<keyword evidence="2" id="KW-0560">Oxidoreductase</keyword>
<dbReference type="Pfam" id="PF13561">
    <property type="entry name" value="adh_short_C2"/>
    <property type="match status" value="1"/>
</dbReference>
<protein>
    <submittedName>
        <fullName evidence="3">NAD(P)-dependent dehydrogenase (Short-subunit alcohol dehydrogenase family)</fullName>
    </submittedName>
</protein>
<dbReference type="PRINTS" id="PR00080">
    <property type="entry name" value="SDRFAMILY"/>
</dbReference>
<evidence type="ECO:0000313" key="3">
    <source>
        <dbReference type="EMBL" id="MCP2351950.1"/>
    </source>
</evidence>
<dbReference type="SUPFAM" id="SSF51735">
    <property type="entry name" value="NAD(P)-binding Rossmann-fold domains"/>
    <property type="match status" value="1"/>
</dbReference>
<sequence length="255" mass="26260">MSPILEGKTALITGAASGIGAAAARVFSRHGARLVLADIDDEGGQSVAEGVAKNGGEAMFVHTDITSDREVAAMVQAVVAAYGRLDCAFNNAAIDGAMAPLHEASAENWEQVLRVNLTGVFLCLKHEIAQMLRQGGGSIVNTASVAGLVGAGTTPASAYVASKHGVVGLTRQAALEYAEQRIRVNAVCPGAVRTPMTQEAIRQGLISLEDIVGLQPVKRLAAPEEIAESAAWLCSGLSSFITGHAMAVDGGWTAQ</sequence>
<dbReference type="InterPro" id="IPR002347">
    <property type="entry name" value="SDR_fam"/>
</dbReference>
<comment type="caution">
    <text evidence="3">The sequence shown here is derived from an EMBL/GenBank/DDBJ whole genome shotgun (WGS) entry which is preliminary data.</text>
</comment>
<dbReference type="PANTHER" id="PTHR24321:SF11">
    <property type="entry name" value="BLR0893 PROTEIN"/>
    <property type="match status" value="1"/>
</dbReference>
<keyword evidence="4" id="KW-1185">Reference proteome</keyword>
<evidence type="ECO:0000256" key="1">
    <source>
        <dbReference type="ARBA" id="ARBA00006484"/>
    </source>
</evidence>
<evidence type="ECO:0000256" key="2">
    <source>
        <dbReference type="ARBA" id="ARBA00023002"/>
    </source>
</evidence>
<dbReference type="Proteomes" id="UP001320766">
    <property type="component" value="Unassembled WGS sequence"/>
</dbReference>
<name>A0ABT1KD49_9ACTN</name>
<dbReference type="CDD" id="cd05233">
    <property type="entry name" value="SDR_c"/>
    <property type="match status" value="1"/>
</dbReference>
<dbReference type="PRINTS" id="PR00081">
    <property type="entry name" value="GDHRDH"/>
</dbReference>
<dbReference type="PANTHER" id="PTHR24321">
    <property type="entry name" value="DEHYDROGENASES, SHORT CHAIN"/>
    <property type="match status" value="1"/>
</dbReference>